<dbReference type="AlphaFoldDB" id="A0A180GM49"/>
<sequence>MLSRFFLVLSSSFWLSCVLFGEGIDASIGRDSLEDIASCAKRPRLSGQFGAQPLSPKYLPPNSEKISIANPQKLHPPSGSDFGHYSTRPKSYDTPAERHELFEKLSKQFTEAAYPFNEIRVDQLIINWEKALEKIVLLHNDFEELSRFHKKLKVLYHNEHMFLTQKTKAIQKKQDIDKVAESMKHLEAMQENISILNQLKLLELGLYDDHFAYKKLMDELVPRFSESTYQNFAVFRAHAQKTLEDVGASVLDEAKILIVGGDHEAANSMLASAPNDLIRVTEMYAGFKVVDFLFNNQLIDRERLSYFFRDNYVAEHLVLYIHARIQQEKNYGIFHRQKSFTIVIGAETKKIINRIFRKKRATFWATK</sequence>
<keyword evidence="2" id="KW-0732">Signal</keyword>
<dbReference type="Proteomes" id="UP000005240">
    <property type="component" value="Unassembled WGS sequence"/>
</dbReference>
<feature type="chain" id="PRO_5008110060" description="SPX domain-containing protein" evidence="2">
    <location>
        <begin position="22"/>
        <end position="367"/>
    </location>
</feature>
<name>A0A180GM49_PUCT1</name>
<feature type="region of interest" description="Disordered" evidence="1">
    <location>
        <begin position="69"/>
        <end position="89"/>
    </location>
</feature>
<feature type="signal peptide" evidence="2">
    <location>
        <begin position="1"/>
        <end position="21"/>
    </location>
</feature>
<evidence type="ECO:0000313" key="3">
    <source>
        <dbReference type="EMBL" id="OAV93856.1"/>
    </source>
</evidence>
<reference evidence="3" key="2">
    <citation type="submission" date="2016-05" db="EMBL/GenBank/DDBJ databases">
        <title>Comparative analysis highlights variable genome content of wheat rusts and divergence of the mating loci.</title>
        <authorList>
            <person name="Cuomo C.A."/>
            <person name="Bakkeren G."/>
            <person name="Szabo L."/>
            <person name="Khalil H."/>
            <person name="Joly D."/>
            <person name="Goldberg J."/>
            <person name="Young S."/>
            <person name="Zeng Q."/>
            <person name="Fellers J."/>
        </authorList>
    </citation>
    <scope>NUCLEOTIDE SEQUENCE [LARGE SCALE GENOMIC DNA]</scope>
    <source>
        <strain evidence="3">1-1 BBBD Race 1</strain>
    </source>
</reference>
<accession>A0A180GM49</accession>
<reference evidence="4" key="4">
    <citation type="submission" date="2025-05" db="UniProtKB">
        <authorList>
            <consortium name="EnsemblFungi"/>
        </authorList>
    </citation>
    <scope>IDENTIFICATION</scope>
    <source>
        <strain evidence="4">isolate 1-1 / race 1 (BBBD)</strain>
    </source>
</reference>
<proteinExistence type="predicted"/>
<dbReference type="EMBL" id="ADAS02000046">
    <property type="protein sequence ID" value="OAV93856.1"/>
    <property type="molecule type" value="Genomic_DNA"/>
</dbReference>
<evidence type="ECO:0008006" key="6">
    <source>
        <dbReference type="Google" id="ProtNLM"/>
    </source>
</evidence>
<protein>
    <recommendedName>
        <fullName evidence="6">SPX domain-containing protein</fullName>
    </recommendedName>
</protein>
<dbReference type="EnsemblFungi" id="PTTG_27182-t43_1">
    <property type="protein sequence ID" value="PTTG_27182-t43_1-p1"/>
    <property type="gene ID" value="PTTG_27182"/>
</dbReference>
<evidence type="ECO:0000313" key="4">
    <source>
        <dbReference type="EnsemblFungi" id="PTTG_27182-t43_1-p1"/>
    </source>
</evidence>
<evidence type="ECO:0000256" key="2">
    <source>
        <dbReference type="SAM" id="SignalP"/>
    </source>
</evidence>
<reference evidence="4 5" key="3">
    <citation type="journal article" date="2017" name="G3 (Bethesda)">
        <title>Comparative analysis highlights variable genome content of wheat rusts and divergence of the mating loci.</title>
        <authorList>
            <person name="Cuomo C.A."/>
            <person name="Bakkeren G."/>
            <person name="Khalil H.B."/>
            <person name="Panwar V."/>
            <person name="Joly D."/>
            <person name="Linning R."/>
            <person name="Sakthikumar S."/>
            <person name="Song X."/>
            <person name="Adiconis X."/>
            <person name="Fan L."/>
            <person name="Goldberg J.M."/>
            <person name="Levin J.Z."/>
            <person name="Young S."/>
            <person name="Zeng Q."/>
            <person name="Anikster Y."/>
            <person name="Bruce M."/>
            <person name="Wang M."/>
            <person name="Yin C."/>
            <person name="McCallum B."/>
            <person name="Szabo L.J."/>
            <person name="Hulbert S."/>
            <person name="Chen X."/>
            <person name="Fellers J.P."/>
        </authorList>
    </citation>
    <scope>NUCLEOTIDE SEQUENCE</scope>
    <source>
        <strain evidence="5">Isolate 1-1 / race 1 (BBBD)</strain>
        <strain evidence="4">isolate 1-1 / race 1 (BBBD)</strain>
    </source>
</reference>
<dbReference type="OrthoDB" id="10267086at2759"/>
<dbReference type="VEuPathDB" id="FungiDB:PTTG_27182"/>
<evidence type="ECO:0000313" key="5">
    <source>
        <dbReference type="Proteomes" id="UP000005240"/>
    </source>
</evidence>
<keyword evidence="5" id="KW-1185">Reference proteome</keyword>
<reference evidence="3" key="1">
    <citation type="submission" date="2009-11" db="EMBL/GenBank/DDBJ databases">
        <authorList>
            <consortium name="The Broad Institute Genome Sequencing Platform"/>
            <person name="Ward D."/>
            <person name="Feldgarden M."/>
            <person name="Earl A."/>
            <person name="Young S.K."/>
            <person name="Zeng Q."/>
            <person name="Koehrsen M."/>
            <person name="Alvarado L."/>
            <person name="Berlin A."/>
            <person name="Bochicchio J."/>
            <person name="Borenstein D."/>
            <person name="Chapman S.B."/>
            <person name="Chen Z."/>
            <person name="Engels R."/>
            <person name="Freedman E."/>
            <person name="Gellesch M."/>
            <person name="Goldberg J."/>
            <person name="Griggs A."/>
            <person name="Gujja S."/>
            <person name="Heilman E."/>
            <person name="Heiman D."/>
            <person name="Hepburn T."/>
            <person name="Howarth C."/>
            <person name="Jen D."/>
            <person name="Larson L."/>
            <person name="Lewis B."/>
            <person name="Mehta T."/>
            <person name="Park D."/>
            <person name="Pearson M."/>
            <person name="Roberts A."/>
            <person name="Saif S."/>
            <person name="Shea T."/>
            <person name="Shenoy N."/>
            <person name="Sisk P."/>
            <person name="Stolte C."/>
            <person name="Sykes S."/>
            <person name="Thomson T."/>
            <person name="Walk T."/>
            <person name="White J."/>
            <person name="Yandava C."/>
            <person name="Izard J."/>
            <person name="Baranova O.V."/>
            <person name="Blanton J.M."/>
            <person name="Tanner A.C."/>
            <person name="Dewhirst F.E."/>
            <person name="Haas B."/>
            <person name="Nusbaum C."/>
            <person name="Birren B."/>
        </authorList>
    </citation>
    <scope>NUCLEOTIDE SEQUENCE [LARGE SCALE GENOMIC DNA]</scope>
    <source>
        <strain evidence="3">1-1 BBBD Race 1</strain>
    </source>
</reference>
<organism evidence="3">
    <name type="scientific">Puccinia triticina (isolate 1-1 / race 1 (BBBD))</name>
    <name type="common">Brown leaf rust fungus</name>
    <dbReference type="NCBI Taxonomy" id="630390"/>
    <lineage>
        <taxon>Eukaryota</taxon>
        <taxon>Fungi</taxon>
        <taxon>Dikarya</taxon>
        <taxon>Basidiomycota</taxon>
        <taxon>Pucciniomycotina</taxon>
        <taxon>Pucciniomycetes</taxon>
        <taxon>Pucciniales</taxon>
        <taxon>Pucciniaceae</taxon>
        <taxon>Puccinia</taxon>
    </lineage>
</organism>
<evidence type="ECO:0000256" key="1">
    <source>
        <dbReference type="SAM" id="MobiDB-lite"/>
    </source>
</evidence>
<dbReference type="PROSITE" id="PS51257">
    <property type="entry name" value="PROKAR_LIPOPROTEIN"/>
    <property type="match status" value="1"/>
</dbReference>
<gene>
    <name evidence="3" type="ORF">PTTG_27182</name>
</gene>